<dbReference type="InterPro" id="IPR019690">
    <property type="entry name" value="DUF2569"/>
</dbReference>
<comment type="caution">
    <text evidence="3">The sequence shown here is derived from an EMBL/GenBank/DDBJ whole genome shotgun (WGS) entry which is preliminary data.</text>
</comment>
<evidence type="ECO:0000313" key="3">
    <source>
        <dbReference type="EMBL" id="MCM2532125.1"/>
    </source>
</evidence>
<evidence type="ECO:0000313" key="4">
    <source>
        <dbReference type="Proteomes" id="UP001523262"/>
    </source>
</evidence>
<accession>A0ABT0W737</accession>
<feature type="transmembrane region" description="Helical" evidence="2">
    <location>
        <begin position="77"/>
        <end position="95"/>
    </location>
</feature>
<dbReference type="Pfam" id="PF10754">
    <property type="entry name" value="DUF2569"/>
    <property type="match status" value="1"/>
</dbReference>
<gene>
    <name evidence="3" type="ORF">NDK43_06655</name>
</gene>
<evidence type="ECO:0000256" key="2">
    <source>
        <dbReference type="SAM" id="Phobius"/>
    </source>
</evidence>
<reference evidence="3 4" key="1">
    <citation type="submission" date="2022-06" db="EMBL/GenBank/DDBJ databases">
        <authorList>
            <person name="Jeon C.O."/>
        </authorList>
    </citation>
    <scope>NUCLEOTIDE SEQUENCE [LARGE SCALE GENOMIC DNA]</scope>
    <source>
        <strain evidence="3 4">KCTC 13943</strain>
    </source>
</reference>
<keyword evidence="2" id="KW-0472">Membrane</keyword>
<feature type="transmembrane region" description="Helical" evidence="2">
    <location>
        <begin position="107"/>
        <end position="127"/>
    </location>
</feature>
<feature type="coiled-coil region" evidence="1">
    <location>
        <begin position="180"/>
        <end position="224"/>
    </location>
</feature>
<keyword evidence="2" id="KW-1133">Transmembrane helix</keyword>
<feature type="transmembrane region" description="Helical" evidence="2">
    <location>
        <begin position="21"/>
        <end position="40"/>
    </location>
</feature>
<keyword evidence="4" id="KW-1185">Reference proteome</keyword>
<feature type="transmembrane region" description="Helical" evidence="2">
    <location>
        <begin position="133"/>
        <end position="153"/>
    </location>
</feature>
<organism evidence="3 4">
    <name type="scientific">Neobacillus pocheonensis</name>
    <dbReference type="NCBI Taxonomy" id="363869"/>
    <lineage>
        <taxon>Bacteria</taxon>
        <taxon>Bacillati</taxon>
        <taxon>Bacillota</taxon>
        <taxon>Bacilli</taxon>
        <taxon>Bacillales</taxon>
        <taxon>Bacillaceae</taxon>
        <taxon>Neobacillus</taxon>
    </lineage>
</organism>
<dbReference type="Proteomes" id="UP001523262">
    <property type="component" value="Unassembled WGS sequence"/>
</dbReference>
<evidence type="ECO:0000256" key="1">
    <source>
        <dbReference type="SAM" id="Coils"/>
    </source>
</evidence>
<dbReference type="EMBL" id="JAMQCR010000001">
    <property type="protein sequence ID" value="MCM2532125.1"/>
    <property type="molecule type" value="Genomic_DNA"/>
</dbReference>
<name>A0ABT0W737_9BACI</name>
<proteinExistence type="predicted"/>
<sequence length="227" mass="26317">MNEVIALKKMRNGLLISIKGWLLLVFIGLIYSLVRTVFLLNDLTSGFYQQALIQRTVNSYITGAQRSTLGVWTLYEVIFNSLVIAFIICALILMFSKSRFFPKFMIFYLVIDTLLQGLDYILGYGAAPGNYPSSYGVINALITSVIWIPYFMVSKQVKETFINQEIVVEMIEEDEEKEGNEKFLKEIERTRKRVVELHKANRELEEENKKLREGYEELLEENEELKG</sequence>
<protein>
    <submittedName>
        <fullName evidence="3">DUF2569 domain-containing protein</fullName>
    </submittedName>
</protein>
<keyword evidence="2" id="KW-0812">Transmembrane</keyword>
<keyword evidence="1" id="KW-0175">Coiled coil</keyword>